<reference evidence="11 12" key="1">
    <citation type="submission" date="2016-10" db="EMBL/GenBank/DDBJ databases">
        <title>Rodentibacter gen. nov. and new species.</title>
        <authorList>
            <person name="Christensen H."/>
        </authorList>
    </citation>
    <scope>NUCLEOTIDE SEQUENCE [LARGE SCALE GENOMIC DNA]</scope>
    <source>
        <strain evidence="11 12">Ppn418</strain>
    </source>
</reference>
<dbReference type="GO" id="GO:0009244">
    <property type="term" value="P:lipopolysaccharide core region biosynthetic process"/>
    <property type="evidence" value="ECO:0007669"/>
    <property type="project" value="TreeGrafter"/>
</dbReference>
<dbReference type="CDD" id="cd16017">
    <property type="entry name" value="LptA"/>
    <property type="match status" value="1"/>
</dbReference>
<dbReference type="SUPFAM" id="SSF53649">
    <property type="entry name" value="Alkaline phosphatase-like"/>
    <property type="match status" value="1"/>
</dbReference>
<dbReference type="GO" id="GO:0016776">
    <property type="term" value="F:phosphotransferase activity, phosphate group as acceptor"/>
    <property type="evidence" value="ECO:0007669"/>
    <property type="project" value="TreeGrafter"/>
</dbReference>
<evidence type="ECO:0000256" key="5">
    <source>
        <dbReference type="ARBA" id="ARBA00022692"/>
    </source>
</evidence>
<keyword evidence="7 8" id="KW-0472">Membrane</keyword>
<keyword evidence="6 8" id="KW-1133">Transmembrane helix</keyword>
<evidence type="ECO:0000259" key="10">
    <source>
        <dbReference type="Pfam" id="PF08019"/>
    </source>
</evidence>
<comment type="caution">
    <text evidence="11">The sequence shown here is derived from an EMBL/GenBank/DDBJ whole genome shotgun (WGS) entry which is preliminary data.</text>
</comment>
<accession>A0A1V3IDV6</accession>
<name>A0A1V3IDV6_9PAST</name>
<dbReference type="EMBL" id="MLHG01000072">
    <property type="protein sequence ID" value="OOF38230.1"/>
    <property type="molecule type" value="Genomic_DNA"/>
</dbReference>
<sequence>MRFSQYIFRKFSLSSTTIIALVSLYFTLVLNYQFYQTVLKLNPFTGSSEDYFLFTVPFFVFFTLNAAFQLISLPILHKVVIPLLLVISAAISYQEIFFGIYFDSNQLNNVLQTNFAESSRMVTTSYLLWIFALGVIPAWLYIRTQVNYRRWYKEILIRLGMIVLSCVVVIIIGKFYYKDYAAFSRNNKEIVHLIVPSNFIGSTIQLVKKNYRTNLPFTEIGLDTSVEKPDEYRHVTILVVGETTRAPNWGLNGYARQTTPKLAVRDDIINFKNVSSCGTATAISVPCMFSRYTRSDYNATKAEHEDNLLDILQRAGVDVLWRDNDMGCKGVCERVPTQNLTALNLAEYCRNGECLDEILLKDLDKELNKSDNDIVIVLHTIGSHGPTYNERYSKAFEKFTPTCETNEIQKCSNEQLVNTYDNGILYIDNFLNEVIKLLEQKTNWESIMFYVSDHGESLGEDGIYLHAAPYAIAPDYQTRVPMVMWFSPTWVKNEGFDLNCLRKNAETQEYSHDNYFHTIFSMLDIKNDLNIYDKKLDILAQCKIRN</sequence>
<keyword evidence="2" id="KW-1003">Cell membrane</keyword>
<feature type="transmembrane region" description="Helical" evidence="8">
    <location>
        <begin position="12"/>
        <end position="31"/>
    </location>
</feature>
<dbReference type="STRING" id="1908257.BKK47_09845"/>
<dbReference type="InterPro" id="IPR040423">
    <property type="entry name" value="PEA_transferase"/>
</dbReference>
<proteinExistence type="predicted"/>
<dbReference type="GO" id="GO:0005886">
    <property type="term" value="C:plasma membrane"/>
    <property type="evidence" value="ECO:0007669"/>
    <property type="project" value="UniProtKB-SubCell"/>
</dbReference>
<dbReference type="RefSeq" id="WP_077494699.1">
    <property type="nucleotide sequence ID" value="NZ_MLHG01000072.1"/>
</dbReference>
<evidence type="ECO:0000259" key="9">
    <source>
        <dbReference type="Pfam" id="PF00884"/>
    </source>
</evidence>
<feature type="transmembrane region" description="Helical" evidence="8">
    <location>
        <begin position="51"/>
        <end position="68"/>
    </location>
</feature>
<dbReference type="Gene3D" id="3.40.720.10">
    <property type="entry name" value="Alkaline Phosphatase, subunit A"/>
    <property type="match status" value="1"/>
</dbReference>
<dbReference type="Pfam" id="PF00884">
    <property type="entry name" value="Sulfatase"/>
    <property type="match status" value="1"/>
</dbReference>
<feature type="transmembrane region" description="Helical" evidence="8">
    <location>
        <begin position="155"/>
        <end position="177"/>
    </location>
</feature>
<gene>
    <name evidence="11" type="ORF">BKK47_09845</name>
</gene>
<dbReference type="Pfam" id="PF08019">
    <property type="entry name" value="EptA_B_N"/>
    <property type="match status" value="1"/>
</dbReference>
<evidence type="ECO:0000256" key="4">
    <source>
        <dbReference type="ARBA" id="ARBA00022679"/>
    </source>
</evidence>
<evidence type="ECO:0000313" key="12">
    <source>
        <dbReference type="Proteomes" id="UP000189426"/>
    </source>
</evidence>
<keyword evidence="12" id="KW-1185">Reference proteome</keyword>
<feature type="domain" description="Phosphoethanolamine transferase N-terminal" evidence="10">
    <location>
        <begin position="61"/>
        <end position="211"/>
    </location>
</feature>
<keyword evidence="4 11" id="KW-0808">Transferase</keyword>
<dbReference type="PANTHER" id="PTHR30443">
    <property type="entry name" value="INNER MEMBRANE PROTEIN"/>
    <property type="match status" value="1"/>
</dbReference>
<dbReference type="InterPro" id="IPR058130">
    <property type="entry name" value="PEA_transf_C"/>
</dbReference>
<feature type="transmembrane region" description="Helical" evidence="8">
    <location>
        <begin position="80"/>
        <end position="102"/>
    </location>
</feature>
<dbReference type="InterPro" id="IPR012549">
    <property type="entry name" value="EptA-like_N"/>
</dbReference>
<evidence type="ECO:0000256" key="1">
    <source>
        <dbReference type="ARBA" id="ARBA00004429"/>
    </source>
</evidence>
<comment type="subcellular location">
    <subcellularLocation>
        <location evidence="1">Cell inner membrane</location>
        <topology evidence="1">Multi-pass membrane protein</topology>
    </subcellularLocation>
</comment>
<keyword evidence="3" id="KW-0997">Cell inner membrane</keyword>
<organism evidence="11 12">
    <name type="scientific">Rodentibacter mrazii</name>
    <dbReference type="NCBI Taxonomy" id="1908257"/>
    <lineage>
        <taxon>Bacteria</taxon>
        <taxon>Pseudomonadati</taxon>
        <taxon>Pseudomonadota</taxon>
        <taxon>Gammaproteobacteria</taxon>
        <taxon>Pasteurellales</taxon>
        <taxon>Pasteurellaceae</taxon>
        <taxon>Rodentibacter</taxon>
    </lineage>
</organism>
<evidence type="ECO:0000256" key="3">
    <source>
        <dbReference type="ARBA" id="ARBA00022519"/>
    </source>
</evidence>
<evidence type="ECO:0000313" key="11">
    <source>
        <dbReference type="EMBL" id="OOF38230.1"/>
    </source>
</evidence>
<evidence type="ECO:0000256" key="6">
    <source>
        <dbReference type="ARBA" id="ARBA00022989"/>
    </source>
</evidence>
<dbReference type="Proteomes" id="UP000189426">
    <property type="component" value="Unassembled WGS sequence"/>
</dbReference>
<dbReference type="PANTHER" id="PTHR30443:SF0">
    <property type="entry name" value="PHOSPHOETHANOLAMINE TRANSFERASE EPTA"/>
    <property type="match status" value="1"/>
</dbReference>
<dbReference type="InterPro" id="IPR017850">
    <property type="entry name" value="Alkaline_phosphatase_core_sf"/>
</dbReference>
<evidence type="ECO:0000256" key="2">
    <source>
        <dbReference type="ARBA" id="ARBA00022475"/>
    </source>
</evidence>
<protein>
    <submittedName>
        <fullName evidence="11">Phosphoethanolamine transferase</fullName>
    </submittedName>
</protein>
<dbReference type="NCBIfam" id="NF028537">
    <property type="entry name" value="P_eth_NH2_trans"/>
    <property type="match status" value="1"/>
</dbReference>
<feature type="domain" description="Sulfatase N-terminal" evidence="9">
    <location>
        <begin position="236"/>
        <end position="525"/>
    </location>
</feature>
<dbReference type="AlphaFoldDB" id="A0A1V3IDV6"/>
<dbReference type="InterPro" id="IPR000917">
    <property type="entry name" value="Sulfatase_N"/>
</dbReference>
<evidence type="ECO:0000256" key="8">
    <source>
        <dbReference type="SAM" id="Phobius"/>
    </source>
</evidence>
<feature type="transmembrane region" description="Helical" evidence="8">
    <location>
        <begin position="122"/>
        <end position="143"/>
    </location>
</feature>
<evidence type="ECO:0000256" key="7">
    <source>
        <dbReference type="ARBA" id="ARBA00023136"/>
    </source>
</evidence>
<keyword evidence="5 8" id="KW-0812">Transmembrane</keyword>